<dbReference type="AlphaFoldDB" id="A0A560DIP6"/>
<comment type="caution">
    <text evidence="3">The sequence shown here is derived from an EMBL/GenBank/DDBJ whole genome shotgun (WGS) entry which is preliminary data.</text>
</comment>
<feature type="compositionally biased region" description="Basic and acidic residues" evidence="1">
    <location>
        <begin position="78"/>
        <end position="87"/>
    </location>
</feature>
<evidence type="ECO:0000256" key="2">
    <source>
        <dbReference type="SAM" id="SignalP"/>
    </source>
</evidence>
<reference evidence="3 4" key="1">
    <citation type="submission" date="2019-06" db="EMBL/GenBank/DDBJ databases">
        <title>Genomic Encyclopedia of Type Strains, Phase IV (KMG-V): Genome sequencing to study the core and pangenomes of soil and plant-associated prokaryotes.</title>
        <authorList>
            <person name="Whitman W."/>
        </authorList>
    </citation>
    <scope>NUCLEOTIDE SEQUENCE [LARGE SCALE GENOMIC DNA]</scope>
    <source>
        <strain evidence="3 4">BR 510</strain>
    </source>
</reference>
<evidence type="ECO:0000313" key="3">
    <source>
        <dbReference type="EMBL" id="TWA96956.1"/>
    </source>
</evidence>
<name>A0A560DIP6_9BRAD</name>
<feature type="compositionally biased region" description="Polar residues" evidence="1">
    <location>
        <begin position="88"/>
        <end position="97"/>
    </location>
</feature>
<feature type="chain" id="PRO_5022186101" description="Secreted protein" evidence="2">
    <location>
        <begin position="24"/>
        <end position="97"/>
    </location>
</feature>
<dbReference type="EMBL" id="VITK01000006">
    <property type="protein sequence ID" value="TWA96956.1"/>
    <property type="molecule type" value="Genomic_DNA"/>
</dbReference>
<evidence type="ECO:0008006" key="5">
    <source>
        <dbReference type="Google" id="ProtNLM"/>
    </source>
</evidence>
<feature type="signal peptide" evidence="2">
    <location>
        <begin position="1"/>
        <end position="23"/>
    </location>
</feature>
<sequence length="97" mass="10391">MTLFKRMIFAIALLVGFCATVSAQNYTPPKESLLVAAVTRASDPWGEREQNFSPAGRVQLSQSQGCAKRNNACSGTCPEKKSCKSSDLHTSGSCSCQ</sequence>
<dbReference type="Proteomes" id="UP000319949">
    <property type="component" value="Unassembled WGS sequence"/>
</dbReference>
<accession>A0A560DIP6</accession>
<feature type="region of interest" description="Disordered" evidence="1">
    <location>
        <begin position="69"/>
        <end position="97"/>
    </location>
</feature>
<evidence type="ECO:0000256" key="1">
    <source>
        <dbReference type="SAM" id="MobiDB-lite"/>
    </source>
</evidence>
<evidence type="ECO:0000313" key="4">
    <source>
        <dbReference type="Proteomes" id="UP000319949"/>
    </source>
</evidence>
<keyword evidence="4" id="KW-1185">Reference proteome</keyword>
<keyword evidence="2" id="KW-0732">Signal</keyword>
<protein>
    <recommendedName>
        <fullName evidence="5">Secreted protein</fullName>
    </recommendedName>
</protein>
<organism evidence="3 4">
    <name type="scientific">Bradyrhizobium stylosanthis</name>
    <dbReference type="NCBI Taxonomy" id="1803665"/>
    <lineage>
        <taxon>Bacteria</taxon>
        <taxon>Pseudomonadati</taxon>
        <taxon>Pseudomonadota</taxon>
        <taxon>Alphaproteobacteria</taxon>
        <taxon>Hyphomicrobiales</taxon>
        <taxon>Nitrobacteraceae</taxon>
        <taxon>Bradyrhizobium</taxon>
    </lineage>
</organism>
<dbReference type="RefSeq" id="WP_145665543.1">
    <property type="nucleotide sequence ID" value="NZ_VITK01000006.1"/>
</dbReference>
<gene>
    <name evidence="3" type="ORF">FBZ96_1067</name>
</gene>
<proteinExistence type="predicted"/>